<protein>
    <submittedName>
        <fullName evidence="3">Uncharacterized protein</fullName>
    </submittedName>
</protein>
<dbReference type="SUPFAM" id="SSF52788">
    <property type="entry name" value="Phosphotyrosine protein phosphatases I"/>
    <property type="match status" value="1"/>
</dbReference>
<dbReference type="Gene3D" id="3.40.50.2300">
    <property type="match status" value="1"/>
</dbReference>
<gene>
    <name evidence="2" type="ORF">P4G45_09115</name>
    <name evidence="3" type="ORF">P8936_09575</name>
</gene>
<evidence type="ECO:0000313" key="2">
    <source>
        <dbReference type="EMBL" id="XBH08656.1"/>
    </source>
</evidence>
<proteinExistence type="predicted"/>
<evidence type="ECO:0000313" key="3">
    <source>
        <dbReference type="EMBL" id="XBH11963.1"/>
    </source>
</evidence>
<organism evidence="3">
    <name type="scientific">Edaphobacter paludis</name>
    <dbReference type="NCBI Taxonomy" id="3035702"/>
    <lineage>
        <taxon>Bacteria</taxon>
        <taxon>Pseudomonadati</taxon>
        <taxon>Acidobacteriota</taxon>
        <taxon>Terriglobia</taxon>
        <taxon>Terriglobales</taxon>
        <taxon>Acidobacteriaceae</taxon>
        <taxon>Edaphobacter</taxon>
    </lineage>
</organism>
<dbReference type="AlphaFoldDB" id="A0AAU7D2I8"/>
<name>A0AAU7D2I8_9BACT</name>
<sequence>MSLLYKHQTSATGRVQPLHTPKQSRRKNVKAELDYVFHRVRNGAEARTGRYKGMQVAHGWQLHFVNQLADRHKAEAVSAGTEPGLRVHPEVLAVFQEIGIDLSEASKITRNWRGKRNCSSQWAAETNANMFQGCAGMIGL</sequence>
<accession>A0AAU7D2I8</accession>
<dbReference type="KEGG" id="epl:P4G45_09115"/>
<evidence type="ECO:0000256" key="1">
    <source>
        <dbReference type="SAM" id="MobiDB-lite"/>
    </source>
</evidence>
<feature type="region of interest" description="Disordered" evidence="1">
    <location>
        <begin position="1"/>
        <end position="27"/>
    </location>
</feature>
<dbReference type="EMBL" id="CP121195">
    <property type="protein sequence ID" value="XBH11963.1"/>
    <property type="molecule type" value="Genomic_DNA"/>
</dbReference>
<reference evidence="3" key="1">
    <citation type="submission" date="2023-03" db="EMBL/GenBank/DDBJ databases">
        <title>Edaphobacter sp.</title>
        <authorList>
            <person name="Huber K.J."/>
            <person name="Papendorf J."/>
            <person name="Pilke C."/>
            <person name="Bunk B."/>
            <person name="Sproeer C."/>
            <person name="Pester M."/>
        </authorList>
    </citation>
    <scope>NUCLEOTIDE SEQUENCE</scope>
    <source>
        <strain evidence="2">DSM 109919</strain>
        <strain evidence="3">DSM 109920</strain>
    </source>
</reference>
<accession>A0AAU7CVE8</accession>
<dbReference type="RefSeq" id="WP_348266166.1">
    <property type="nucleotide sequence ID" value="NZ_CP121194.1"/>
</dbReference>
<dbReference type="EMBL" id="CP121194">
    <property type="protein sequence ID" value="XBH08656.1"/>
    <property type="molecule type" value="Genomic_DNA"/>
</dbReference>
<dbReference type="InterPro" id="IPR036196">
    <property type="entry name" value="Ptyr_pPase_sf"/>
</dbReference>